<dbReference type="AlphaFoldDB" id="A0A0H5FUA5"/>
<reference evidence="2" key="1">
    <citation type="submission" date="2015-06" db="EMBL/GenBank/DDBJ databases">
        <title>Genetic Architecture Underlying Mating-Type Determination in the Yeast Leucosporidium scottii and the Evolution of Mating Systems in Basidiomycetes.</title>
        <authorList>
            <person name="Maia T.M."/>
            <person name="Lopes S."/>
            <person name="Almeida J.M.G.C.F."/>
            <person name="Rosa L.H."/>
            <person name="Sampaio J.P."/>
            <person name="Goncalves P."/>
            <person name="Coelho M.A."/>
        </authorList>
    </citation>
    <scope>NUCLEOTIDE SEQUENCE</scope>
</reference>
<feature type="compositionally biased region" description="Low complexity" evidence="1">
    <location>
        <begin position="226"/>
        <end position="250"/>
    </location>
</feature>
<accession>A0A0H5FUA5</accession>
<dbReference type="EMBL" id="LN868506">
    <property type="protein sequence ID" value="CRX79038.1"/>
    <property type="molecule type" value="Genomic_DNA"/>
</dbReference>
<name>A0A0H5FUA5_9BASI</name>
<protein>
    <submittedName>
        <fullName evidence="2">Uncharacterized protein</fullName>
    </submittedName>
</protein>
<sequence>MSSSSLVDSQRTTRPAEDGAEGAPSPKSPKLTNGQAQQKQDADATELCSISATTTHIREGVTYRSVGVSARNSVEPEEGEVEMKEPEKVLKDPWKTLPRDVVEKVLEWTLEVQTRKAEHSYAEEDIRKTGWSKNKDTTVGVNLAKARYAALIPLKSVCRLWYKIVTPWFWQHIDFRHCTMHSYGAQHRLENVLSTTSTILYSDEIPTEPNAKVPKPAETSPTGGVEASTSAEHPATAAAETPSPSSQPQPQVLLGHLVQKYTVGTCDSCLTYFLSQLPYLPKLREIVLASSKHLKTNQLASIVLHTAGTSLRTLDHAYLGTNEDLSLRCEQILSLLNHAPNLEKLGVTGEGFNLTEAYAKRLSFVLKLNSCLRHRQTDALGVGLRHLYLGPGCSIPVSFLRGLKDLHIKTGVKILADSSPMGQQPFDLRAFAASWGGQLTALTLVGVEGFSTRGYLDDVLKLCPSLVSLHLRSDHITFAFFKTIQDLVFKPDPDHPPAAGSILSSPSSQKIRHALSVLAIAPTEMGGQRDVLERAALMCKTEKEKAKGATVGKGQARWNGVSTLVGAVEQEQVVEEEVVVDEDELVEI</sequence>
<feature type="region of interest" description="Disordered" evidence="1">
    <location>
        <begin position="205"/>
        <end position="250"/>
    </location>
</feature>
<dbReference type="SUPFAM" id="SSF52047">
    <property type="entry name" value="RNI-like"/>
    <property type="match status" value="1"/>
</dbReference>
<feature type="compositionally biased region" description="Polar residues" evidence="1">
    <location>
        <begin position="1"/>
        <end position="13"/>
    </location>
</feature>
<feature type="compositionally biased region" description="Polar residues" evidence="1">
    <location>
        <begin position="30"/>
        <end position="39"/>
    </location>
</feature>
<proteinExistence type="predicted"/>
<feature type="region of interest" description="Disordered" evidence="1">
    <location>
        <begin position="1"/>
        <end position="45"/>
    </location>
</feature>
<evidence type="ECO:0000313" key="2">
    <source>
        <dbReference type="EMBL" id="CRX79038.1"/>
    </source>
</evidence>
<organism evidence="2">
    <name type="scientific">Leucosporidium scottii</name>
    <dbReference type="NCBI Taxonomy" id="5278"/>
    <lineage>
        <taxon>Eukaryota</taxon>
        <taxon>Fungi</taxon>
        <taxon>Dikarya</taxon>
        <taxon>Basidiomycota</taxon>
        <taxon>Pucciniomycotina</taxon>
        <taxon>Microbotryomycetes</taxon>
        <taxon>Leucosporidiales</taxon>
        <taxon>Leucosporidium</taxon>
    </lineage>
</organism>
<evidence type="ECO:0000256" key="1">
    <source>
        <dbReference type="SAM" id="MobiDB-lite"/>
    </source>
</evidence>